<dbReference type="AlphaFoldDB" id="A0AAV2VQL7"/>
<evidence type="ECO:0000256" key="1">
    <source>
        <dbReference type="SAM" id="Phobius"/>
    </source>
</evidence>
<feature type="transmembrane region" description="Helical" evidence="1">
    <location>
        <begin position="154"/>
        <end position="176"/>
    </location>
</feature>
<dbReference type="PANTHER" id="PTHR38034:SF1">
    <property type="entry name" value="INNER MEMBRANE PROTEIN YPJD"/>
    <property type="match status" value="1"/>
</dbReference>
<dbReference type="EMBL" id="CAOF01000108">
    <property type="protein sequence ID" value="CCO46992.1"/>
    <property type="molecule type" value="Genomic_DNA"/>
</dbReference>
<accession>A0AAV2VQL7</accession>
<feature type="transmembrane region" description="Helical" evidence="1">
    <location>
        <begin position="271"/>
        <end position="289"/>
    </location>
</feature>
<feature type="transmembrane region" description="Helical" evidence="1">
    <location>
        <begin position="207"/>
        <end position="229"/>
    </location>
</feature>
<dbReference type="GO" id="GO:0020037">
    <property type="term" value="F:heme binding"/>
    <property type="evidence" value="ECO:0007669"/>
    <property type="project" value="InterPro"/>
</dbReference>
<dbReference type="GO" id="GO:0017004">
    <property type="term" value="P:cytochrome complex assembly"/>
    <property type="evidence" value="ECO:0007669"/>
    <property type="project" value="InterPro"/>
</dbReference>
<comment type="caution">
    <text evidence="3">The sequence shown here is derived from an EMBL/GenBank/DDBJ whole genome shotgun (WGS) entry which is preliminary data.</text>
</comment>
<dbReference type="Pfam" id="PF01578">
    <property type="entry name" value="Cytochrom_C_asm"/>
    <property type="match status" value="1"/>
</dbReference>
<dbReference type="PANTHER" id="PTHR38034">
    <property type="entry name" value="INNER MEMBRANE PROTEIN YPJD"/>
    <property type="match status" value="1"/>
</dbReference>
<evidence type="ECO:0000259" key="2">
    <source>
        <dbReference type="Pfam" id="PF01578"/>
    </source>
</evidence>
<feature type="transmembrane region" description="Helical" evidence="1">
    <location>
        <begin position="93"/>
        <end position="115"/>
    </location>
</feature>
<feature type="transmembrane region" description="Helical" evidence="1">
    <location>
        <begin position="121"/>
        <end position="142"/>
    </location>
</feature>
<dbReference type="Proteomes" id="UP000018211">
    <property type="component" value="Unassembled WGS sequence"/>
</dbReference>
<name>A0AAV2VQL7_9VIBR</name>
<protein>
    <submittedName>
        <fullName evidence="3">ABC-type transport system involved in cytochrome c biogenesis, permease component</fullName>
    </submittedName>
</protein>
<keyword evidence="1" id="KW-0812">Transmembrane</keyword>
<organism evidence="3 4">
    <name type="scientific">Vibrio nigripulchritudo SOn1</name>
    <dbReference type="NCBI Taxonomy" id="1238450"/>
    <lineage>
        <taxon>Bacteria</taxon>
        <taxon>Pseudomonadati</taxon>
        <taxon>Pseudomonadota</taxon>
        <taxon>Gammaproteobacteria</taxon>
        <taxon>Vibrionales</taxon>
        <taxon>Vibrionaceae</taxon>
        <taxon>Vibrio</taxon>
    </lineage>
</organism>
<evidence type="ECO:0000313" key="4">
    <source>
        <dbReference type="Proteomes" id="UP000018211"/>
    </source>
</evidence>
<gene>
    <name evidence="3" type="ORF">VIBNISOn1_1960013</name>
</gene>
<keyword evidence="1" id="KW-0472">Membrane</keyword>
<feature type="transmembrane region" description="Helical" evidence="1">
    <location>
        <begin position="241"/>
        <end position="259"/>
    </location>
</feature>
<sequence>MSENQATLAESSILRWLGYIILYLDSKIVKTMENLIAVTAVILYFLAISTIVPGLANQTGIKTRTVFISALVALVFHAWLLSDLIFDGSGQNLSILNVASLISFIISLVMSVSMFKTRLWFLLPVVYGFSAINLSAATFLPSAYITHLENDPKLLIHISLALFSYSTLTIGALYALQLAWLDHKLKAKKALAINPNFPPLMMVERQLFKIILIGTVLLTATLVTGYVFVQDMFASGKAHKAILSFVAWIVYSVLLWGHYQQGWRGKKVTWFAVSGATLLTLAYFGSRFVREIILN</sequence>
<dbReference type="InterPro" id="IPR052372">
    <property type="entry name" value="YpjD/HemX"/>
</dbReference>
<keyword evidence="1" id="KW-1133">Transmembrane helix</keyword>
<evidence type="ECO:0000313" key="3">
    <source>
        <dbReference type="EMBL" id="CCO46992.1"/>
    </source>
</evidence>
<feature type="transmembrane region" description="Helical" evidence="1">
    <location>
        <begin position="67"/>
        <end position="86"/>
    </location>
</feature>
<reference evidence="3 4" key="1">
    <citation type="journal article" date="2013" name="ISME J.">
        <title>Comparative genomics of pathogenic lineages of Vibrio nigripulchritudo identifies virulence-associated traits.</title>
        <authorList>
            <person name="Goudenege D."/>
            <person name="Labreuche Y."/>
            <person name="Krin E."/>
            <person name="Ansquer D."/>
            <person name="Mangenot S."/>
            <person name="Calteau A."/>
            <person name="Medigue C."/>
            <person name="Mazel D."/>
            <person name="Polz M.F."/>
            <person name="Le Roux F."/>
        </authorList>
    </citation>
    <scope>NUCLEOTIDE SEQUENCE [LARGE SCALE GENOMIC DNA]</scope>
    <source>
        <strain evidence="3 4">SOn1</strain>
    </source>
</reference>
<feature type="domain" description="Cytochrome c assembly protein" evidence="2">
    <location>
        <begin position="68"/>
        <end position="293"/>
    </location>
</feature>
<proteinExistence type="predicted"/>
<feature type="transmembrane region" description="Helical" evidence="1">
    <location>
        <begin position="36"/>
        <end position="55"/>
    </location>
</feature>
<dbReference type="GO" id="GO:0005886">
    <property type="term" value="C:plasma membrane"/>
    <property type="evidence" value="ECO:0007669"/>
    <property type="project" value="TreeGrafter"/>
</dbReference>
<dbReference type="InterPro" id="IPR002541">
    <property type="entry name" value="Cyt_c_assembly"/>
</dbReference>